<keyword evidence="9" id="KW-1185">Reference proteome</keyword>
<dbReference type="PANTHER" id="PTHR30520">
    <property type="entry name" value="FORMATE TRANSPORTER-RELATED"/>
    <property type="match status" value="1"/>
</dbReference>
<evidence type="ECO:0000256" key="7">
    <source>
        <dbReference type="SAM" id="Phobius"/>
    </source>
</evidence>
<dbReference type="Pfam" id="PF01226">
    <property type="entry name" value="Form_Nir_trans"/>
    <property type="match status" value="1"/>
</dbReference>
<evidence type="ECO:0000313" key="9">
    <source>
        <dbReference type="Proteomes" id="UP000244906"/>
    </source>
</evidence>
<dbReference type="NCBIfam" id="TIGR04060">
    <property type="entry name" value="formate_focA"/>
    <property type="match status" value="1"/>
</dbReference>
<sequence length="295" mass="31537">MAAFMGTTNELLETANQYGLKKLANPVAVTLGLAASAGCFIGLGFVFYITVMTGSQTLPWGISHLLGGVVFSLGLVLVVICSGELFTSSVLSIVPYSRGLCRFFRLLQHWGLVYLGNMLGAFFLVILVMLGGLYQLDNGQWGATLLATAQHKIHHDFIQAVVLGMLCNLMVCLAVWMSFSSKDPLTKSALLIMPVALFISTGFEHCVANLFLLPVAYCLVQWAPESFWLATNLQAAQFADLTIANIVFSNLIPVTIGNILGGACMVGLGYQKLLGSTAASSATNNKITANGNTRL</sequence>
<dbReference type="InterPro" id="IPR023999">
    <property type="entry name" value="Formate_transptr_FocA"/>
</dbReference>
<feature type="transmembrane region" description="Helical" evidence="7">
    <location>
        <begin position="191"/>
        <end position="223"/>
    </location>
</feature>
<dbReference type="AlphaFoldDB" id="A0A2V1GY40"/>
<dbReference type="EMBL" id="QDDL01000010">
    <property type="protein sequence ID" value="PVZ65474.1"/>
    <property type="molecule type" value="Genomic_DNA"/>
</dbReference>
<proteinExistence type="inferred from homology"/>
<dbReference type="GO" id="GO:0005886">
    <property type="term" value="C:plasma membrane"/>
    <property type="evidence" value="ECO:0007669"/>
    <property type="project" value="UniProtKB-UniRule"/>
</dbReference>
<protein>
    <recommendedName>
        <fullName evidence="6">Formate transporter FocA</fullName>
    </recommendedName>
</protein>
<organism evidence="8 9">
    <name type="scientific">Pelagibaculum spongiae</name>
    <dbReference type="NCBI Taxonomy" id="2080658"/>
    <lineage>
        <taxon>Bacteria</taxon>
        <taxon>Pseudomonadati</taxon>
        <taxon>Pseudomonadota</taxon>
        <taxon>Gammaproteobacteria</taxon>
        <taxon>Oceanospirillales</taxon>
        <taxon>Pelagibaculum</taxon>
    </lineage>
</organism>
<dbReference type="InterPro" id="IPR000292">
    <property type="entry name" value="For/NO2_transpt"/>
</dbReference>
<comment type="similarity">
    <text evidence="5">Belongs to the FNT transporter (TC 1.A.16) family.</text>
</comment>
<feature type="transmembrane region" description="Helical" evidence="7">
    <location>
        <begin position="243"/>
        <end position="268"/>
    </location>
</feature>
<gene>
    <name evidence="8" type="primary">focA</name>
    <name evidence="8" type="ORF">DC094_18520</name>
</gene>
<reference evidence="8 9" key="1">
    <citation type="submission" date="2018-04" db="EMBL/GenBank/DDBJ databases">
        <title>Thalassorhabdus spongiae gen. nov., sp. nov., isolated from a marine sponge in South-West Iceland.</title>
        <authorList>
            <person name="Knobloch S."/>
            <person name="Daussin A."/>
            <person name="Johannsson R."/>
            <person name="Marteinsson V.T."/>
        </authorList>
    </citation>
    <scope>NUCLEOTIDE SEQUENCE [LARGE SCALE GENOMIC DNA]</scope>
    <source>
        <strain evidence="8 9">Hp12</strain>
    </source>
</reference>
<feature type="transmembrane region" description="Helical" evidence="7">
    <location>
        <begin position="27"/>
        <end position="49"/>
    </location>
</feature>
<evidence type="ECO:0000256" key="5">
    <source>
        <dbReference type="ARBA" id="ARBA00049660"/>
    </source>
</evidence>
<dbReference type="GO" id="GO:0015499">
    <property type="term" value="F:formate transmembrane transporter activity"/>
    <property type="evidence" value="ECO:0007669"/>
    <property type="project" value="UniProtKB-UniRule"/>
</dbReference>
<dbReference type="Proteomes" id="UP000244906">
    <property type="component" value="Unassembled WGS sequence"/>
</dbReference>
<dbReference type="PANTHER" id="PTHR30520:SF6">
    <property type="entry name" value="FORMATE_NITRATE FAMILY TRANSPORTER (EUROFUNG)"/>
    <property type="match status" value="1"/>
</dbReference>
<feature type="transmembrane region" description="Helical" evidence="7">
    <location>
        <begin position="156"/>
        <end position="179"/>
    </location>
</feature>
<name>A0A2V1GY40_9GAMM</name>
<evidence type="ECO:0000256" key="3">
    <source>
        <dbReference type="ARBA" id="ARBA00022989"/>
    </source>
</evidence>
<keyword evidence="2 7" id="KW-0812">Transmembrane</keyword>
<dbReference type="Gene3D" id="1.20.1080.10">
    <property type="entry name" value="Glycerol uptake facilitator protein"/>
    <property type="match status" value="1"/>
</dbReference>
<keyword evidence="4 7" id="KW-0472">Membrane</keyword>
<keyword evidence="3 7" id="KW-1133">Transmembrane helix</keyword>
<evidence type="ECO:0000256" key="6">
    <source>
        <dbReference type="NCBIfam" id="TIGR04060"/>
    </source>
</evidence>
<dbReference type="RefSeq" id="WP_116688609.1">
    <property type="nucleotide sequence ID" value="NZ_CAWNYD010000010.1"/>
</dbReference>
<evidence type="ECO:0000256" key="4">
    <source>
        <dbReference type="ARBA" id="ARBA00023136"/>
    </source>
</evidence>
<dbReference type="InterPro" id="IPR023271">
    <property type="entry name" value="Aquaporin-like"/>
</dbReference>
<dbReference type="InterPro" id="IPR024002">
    <property type="entry name" value="For/NO2_transpt_CS"/>
</dbReference>
<dbReference type="OrthoDB" id="9786493at2"/>
<evidence type="ECO:0000313" key="8">
    <source>
        <dbReference type="EMBL" id="PVZ65474.1"/>
    </source>
</evidence>
<evidence type="ECO:0000256" key="1">
    <source>
        <dbReference type="ARBA" id="ARBA00004141"/>
    </source>
</evidence>
<feature type="transmembrane region" description="Helical" evidence="7">
    <location>
        <begin position="69"/>
        <end position="91"/>
    </location>
</feature>
<feature type="transmembrane region" description="Helical" evidence="7">
    <location>
        <begin position="112"/>
        <end position="136"/>
    </location>
</feature>
<comment type="subcellular location">
    <subcellularLocation>
        <location evidence="1">Membrane</location>
        <topology evidence="1">Multi-pass membrane protein</topology>
    </subcellularLocation>
</comment>
<dbReference type="PROSITE" id="PS01006">
    <property type="entry name" value="FORMATE_NITRITE_TP_2"/>
    <property type="match status" value="1"/>
</dbReference>
<comment type="caution">
    <text evidence="8">The sequence shown here is derived from an EMBL/GenBank/DDBJ whole genome shotgun (WGS) entry which is preliminary data.</text>
</comment>
<evidence type="ECO:0000256" key="2">
    <source>
        <dbReference type="ARBA" id="ARBA00022692"/>
    </source>
</evidence>
<accession>A0A2V1GY40</accession>